<protein>
    <submittedName>
        <fullName evidence="2">Uncharacterized protein</fullName>
    </submittedName>
</protein>
<evidence type="ECO:0000256" key="1">
    <source>
        <dbReference type="SAM" id="MobiDB-lite"/>
    </source>
</evidence>
<reference evidence="2" key="1">
    <citation type="journal article" date="2020" name="Stud. Mycol.">
        <title>101 Dothideomycetes genomes: a test case for predicting lifestyles and emergence of pathogens.</title>
        <authorList>
            <person name="Haridas S."/>
            <person name="Albert R."/>
            <person name="Binder M."/>
            <person name="Bloem J."/>
            <person name="Labutti K."/>
            <person name="Salamov A."/>
            <person name="Andreopoulos B."/>
            <person name="Baker S."/>
            <person name="Barry K."/>
            <person name="Bills G."/>
            <person name="Bluhm B."/>
            <person name="Cannon C."/>
            <person name="Castanera R."/>
            <person name="Culley D."/>
            <person name="Daum C."/>
            <person name="Ezra D."/>
            <person name="Gonzalez J."/>
            <person name="Henrissat B."/>
            <person name="Kuo A."/>
            <person name="Liang C."/>
            <person name="Lipzen A."/>
            <person name="Lutzoni F."/>
            <person name="Magnuson J."/>
            <person name="Mondo S."/>
            <person name="Nolan M."/>
            <person name="Ohm R."/>
            <person name="Pangilinan J."/>
            <person name="Park H.-J."/>
            <person name="Ramirez L."/>
            <person name="Alfaro M."/>
            <person name="Sun H."/>
            <person name="Tritt A."/>
            <person name="Yoshinaga Y."/>
            <person name="Zwiers L.-H."/>
            <person name="Turgeon B."/>
            <person name="Goodwin S."/>
            <person name="Spatafora J."/>
            <person name="Crous P."/>
            <person name="Grigoriev I."/>
        </authorList>
    </citation>
    <scope>NUCLEOTIDE SEQUENCE</scope>
    <source>
        <strain evidence="2">CBS 119925</strain>
    </source>
</reference>
<feature type="compositionally biased region" description="Basic and acidic residues" evidence="1">
    <location>
        <begin position="96"/>
        <end position="109"/>
    </location>
</feature>
<feature type="compositionally biased region" description="Basic and acidic residues" evidence="1">
    <location>
        <begin position="119"/>
        <end position="135"/>
    </location>
</feature>
<feature type="region of interest" description="Disordered" evidence="1">
    <location>
        <begin position="96"/>
        <end position="135"/>
    </location>
</feature>
<proteinExistence type="predicted"/>
<dbReference type="Proteomes" id="UP000799440">
    <property type="component" value="Unassembled WGS sequence"/>
</dbReference>
<keyword evidence="3" id="KW-1185">Reference proteome</keyword>
<sequence length="135" mass="15878">MDNVPQALKNGFEALRQEFDVNEHHHIFKRQRLEDKILEFEDSNEKQGKCLNDTKNKFWASQARVKTQEDEARLYKDLFHKSQGQNTQVKNDLDELKKKHSDDLERVDTELLATENELENSKGELANNKEELHAT</sequence>
<gene>
    <name evidence="2" type="ORF">M011DRAFT_474442</name>
</gene>
<name>A0A6A6VP00_9PLEO</name>
<evidence type="ECO:0000313" key="3">
    <source>
        <dbReference type="Proteomes" id="UP000799440"/>
    </source>
</evidence>
<dbReference type="EMBL" id="MU006563">
    <property type="protein sequence ID" value="KAF2750961.1"/>
    <property type="molecule type" value="Genomic_DNA"/>
</dbReference>
<dbReference type="AlphaFoldDB" id="A0A6A6VP00"/>
<organism evidence="2 3">
    <name type="scientific">Sporormia fimetaria CBS 119925</name>
    <dbReference type="NCBI Taxonomy" id="1340428"/>
    <lineage>
        <taxon>Eukaryota</taxon>
        <taxon>Fungi</taxon>
        <taxon>Dikarya</taxon>
        <taxon>Ascomycota</taxon>
        <taxon>Pezizomycotina</taxon>
        <taxon>Dothideomycetes</taxon>
        <taxon>Pleosporomycetidae</taxon>
        <taxon>Pleosporales</taxon>
        <taxon>Sporormiaceae</taxon>
        <taxon>Sporormia</taxon>
    </lineage>
</organism>
<evidence type="ECO:0000313" key="2">
    <source>
        <dbReference type="EMBL" id="KAF2750961.1"/>
    </source>
</evidence>
<accession>A0A6A6VP00</accession>